<dbReference type="RefSeq" id="WP_005605678.1">
    <property type="nucleotide sequence ID" value="NZ_CP102283.1"/>
</dbReference>
<dbReference type="PROSITE" id="PS00105">
    <property type="entry name" value="AA_TRANSFER_CLASS_1"/>
    <property type="match status" value="1"/>
</dbReference>
<dbReference type="GO" id="GO:0008483">
    <property type="term" value="F:transaminase activity"/>
    <property type="evidence" value="ECO:0007669"/>
    <property type="project" value="UniProtKB-KW"/>
</dbReference>
<dbReference type="eggNOG" id="COG0436">
    <property type="taxonomic scope" value="Bacteria"/>
</dbReference>
<evidence type="ECO:0000259" key="7">
    <source>
        <dbReference type="Pfam" id="PF00155"/>
    </source>
</evidence>
<keyword evidence="5" id="KW-0663">Pyridoxal phosphate</keyword>
<accession>C8NF21</accession>
<dbReference type="PANTHER" id="PTHR46383:SF1">
    <property type="entry name" value="ASPARTATE AMINOTRANSFERASE"/>
    <property type="match status" value="1"/>
</dbReference>
<dbReference type="GO" id="GO:0006520">
    <property type="term" value="P:amino acid metabolic process"/>
    <property type="evidence" value="ECO:0007669"/>
    <property type="project" value="InterPro"/>
</dbReference>
<dbReference type="HOGENOM" id="CLU_017584_4_3_9"/>
<evidence type="ECO:0000313" key="9">
    <source>
        <dbReference type="Proteomes" id="UP000005926"/>
    </source>
</evidence>
<keyword evidence="9" id="KW-1185">Reference proteome</keyword>
<evidence type="ECO:0000256" key="5">
    <source>
        <dbReference type="ARBA" id="ARBA00022898"/>
    </source>
</evidence>
<dbReference type="EC" id="2.6.1.-" evidence="6"/>
<dbReference type="STRING" id="638301.HMPREF0444_0516"/>
<keyword evidence="4 6" id="KW-0808">Transferase</keyword>
<dbReference type="EMBL" id="ACKZ01000012">
    <property type="protein sequence ID" value="EEW37730.1"/>
    <property type="molecule type" value="Genomic_DNA"/>
</dbReference>
<evidence type="ECO:0000313" key="8">
    <source>
        <dbReference type="EMBL" id="EEW37730.1"/>
    </source>
</evidence>
<dbReference type="Proteomes" id="UP000005926">
    <property type="component" value="Unassembled WGS sequence"/>
</dbReference>
<feature type="domain" description="Aminotransferase class I/classII large" evidence="7">
    <location>
        <begin position="32"/>
        <end position="387"/>
    </location>
</feature>
<dbReference type="InterPro" id="IPR050596">
    <property type="entry name" value="AspAT/PAT-like"/>
</dbReference>
<evidence type="ECO:0000256" key="2">
    <source>
        <dbReference type="ARBA" id="ARBA00007441"/>
    </source>
</evidence>
<dbReference type="InterPro" id="IPR015424">
    <property type="entry name" value="PyrdxlP-dep_Trfase"/>
</dbReference>
<comment type="caution">
    <text evidence="8">The sequence shown here is derived from an EMBL/GenBank/DDBJ whole genome shotgun (WGS) entry which is preliminary data.</text>
</comment>
<dbReference type="CDD" id="cd00609">
    <property type="entry name" value="AAT_like"/>
    <property type="match status" value="1"/>
</dbReference>
<reference evidence="8 9" key="1">
    <citation type="submission" date="2009-08" db="EMBL/GenBank/DDBJ databases">
        <authorList>
            <person name="Muzny D."/>
            <person name="Qin X."/>
            <person name="Deng J."/>
            <person name="Jiang H."/>
            <person name="Liu Y."/>
            <person name="Qu J."/>
            <person name="Song X.-Z."/>
            <person name="Zhang L."/>
            <person name="Thornton R."/>
            <person name="Coyle M."/>
            <person name="Francisco L."/>
            <person name="Jackson L."/>
            <person name="Javaid M."/>
            <person name="Korchina V."/>
            <person name="Kovar C."/>
            <person name="Mata R."/>
            <person name="Mathew T."/>
            <person name="Ngo R."/>
            <person name="Nguyen L."/>
            <person name="Nguyen N."/>
            <person name="Okwuonu G."/>
            <person name="Ongeri F."/>
            <person name="Pham C."/>
            <person name="Simmons D."/>
            <person name="Wilczek-Boney K."/>
            <person name="Hale W."/>
            <person name="Jakkamsetti A."/>
            <person name="Pham P."/>
            <person name="Ruth R."/>
            <person name="San Lucas F."/>
            <person name="Warren J."/>
            <person name="Zhang J."/>
            <person name="Zhao Z."/>
            <person name="Zhou C."/>
            <person name="Zhu D."/>
            <person name="Lee S."/>
            <person name="Bess C."/>
            <person name="Blankenburg K."/>
            <person name="Forbes L."/>
            <person name="Fu Q."/>
            <person name="Gubbala S."/>
            <person name="Hirani K."/>
            <person name="Jayaseelan J.C."/>
            <person name="Lara F."/>
            <person name="Munidasa M."/>
            <person name="Palculict T."/>
            <person name="Patil S."/>
            <person name="Pu L.-L."/>
            <person name="Saada N."/>
            <person name="Tang L."/>
            <person name="Weissenberger G."/>
            <person name="Zhu Y."/>
            <person name="Hemphill L."/>
            <person name="Shang Y."/>
            <person name="Youmans B."/>
            <person name="Ayvaz T."/>
            <person name="Ross M."/>
            <person name="Santibanez J."/>
            <person name="Aqrawi P."/>
            <person name="Gross S."/>
            <person name="Joshi V."/>
            <person name="Fowler G."/>
            <person name="Nazareth L."/>
            <person name="Reid J."/>
            <person name="Worley K."/>
            <person name="Petrosino J."/>
            <person name="Highlander S."/>
            <person name="Gibbs R."/>
        </authorList>
    </citation>
    <scope>NUCLEOTIDE SEQUENCE [LARGE SCALE GENOMIC DNA]</scope>
    <source>
        <strain evidence="8 9">ATCC 49175</strain>
    </source>
</reference>
<organism evidence="8 9">
    <name type="scientific">Granulicatella adiacens ATCC 49175</name>
    <dbReference type="NCBI Taxonomy" id="638301"/>
    <lineage>
        <taxon>Bacteria</taxon>
        <taxon>Bacillati</taxon>
        <taxon>Bacillota</taxon>
        <taxon>Bacilli</taxon>
        <taxon>Lactobacillales</taxon>
        <taxon>Carnobacteriaceae</taxon>
        <taxon>Granulicatella</taxon>
    </lineage>
</organism>
<evidence type="ECO:0000256" key="3">
    <source>
        <dbReference type="ARBA" id="ARBA00022576"/>
    </source>
</evidence>
<dbReference type="Gene3D" id="3.90.1150.10">
    <property type="entry name" value="Aspartate Aminotransferase, domain 1"/>
    <property type="match status" value="1"/>
</dbReference>
<dbReference type="FunFam" id="3.40.640.10:FF:000033">
    <property type="entry name" value="Aspartate aminotransferase"/>
    <property type="match status" value="1"/>
</dbReference>
<keyword evidence="3 6" id="KW-0032">Aminotransferase</keyword>
<name>C8NF21_9LACT</name>
<dbReference type="InterPro" id="IPR004838">
    <property type="entry name" value="NHTrfase_class1_PyrdxlP-BS"/>
</dbReference>
<proteinExistence type="inferred from homology"/>
<dbReference type="PANTHER" id="PTHR46383">
    <property type="entry name" value="ASPARTATE AMINOTRANSFERASE"/>
    <property type="match status" value="1"/>
</dbReference>
<dbReference type="SUPFAM" id="SSF53383">
    <property type="entry name" value="PLP-dependent transferases"/>
    <property type="match status" value="1"/>
</dbReference>
<evidence type="ECO:0000256" key="4">
    <source>
        <dbReference type="ARBA" id="ARBA00022679"/>
    </source>
</evidence>
<evidence type="ECO:0000256" key="1">
    <source>
        <dbReference type="ARBA" id="ARBA00001933"/>
    </source>
</evidence>
<comment type="similarity">
    <text evidence="2 6">Belongs to the class-I pyridoxal-phosphate-dependent aminotransferase family.</text>
</comment>
<dbReference type="Gene3D" id="3.40.640.10">
    <property type="entry name" value="Type I PLP-dependent aspartate aminotransferase-like (Major domain)"/>
    <property type="match status" value="1"/>
</dbReference>
<dbReference type="AlphaFoldDB" id="C8NF21"/>
<evidence type="ECO:0000256" key="6">
    <source>
        <dbReference type="RuleBase" id="RU000481"/>
    </source>
</evidence>
<sequence>MVKISKRVSRILPSGTLAMTQKARELKEKGRKVISLSIGEPDFNTPEQITDAAITALKSHETDHYTPALGIDSLRQAICDYHYRRDGIRLEKNQVATFSGAKFALYSVFMTLVDAGDEVLIPIPYWVSYAEQVQLAEGVPVYVETKEKNSFKVTIDLLNEYVTDKTKLLLLNAPSNPSGLIYTKDELFAIGNWALEHNIFVIADEIYYELVYGEDSISMASLSKEIFDNTLIVNGLSKSVAMTGWRLGYVFGPQKVIRALNDLTSHTTSNPAAVTQYAAIRAFDEDMEVVKTQMREKFQLRIDLFHQLLNEIQGIKCEKPKGAFYLFANIKIAMHIVGVASSEEFALKLLEEAGVATVSGENFGCNGFLRLSCASSEEELREAAKRIKEFIESYL</sequence>
<dbReference type="GO" id="GO:0030170">
    <property type="term" value="F:pyridoxal phosphate binding"/>
    <property type="evidence" value="ECO:0007669"/>
    <property type="project" value="InterPro"/>
</dbReference>
<protein>
    <recommendedName>
        <fullName evidence="6">Aminotransferase</fullName>
        <ecNumber evidence="6">2.6.1.-</ecNumber>
    </recommendedName>
</protein>
<comment type="cofactor">
    <cofactor evidence="1 6">
        <name>pyridoxal 5'-phosphate</name>
        <dbReference type="ChEBI" id="CHEBI:597326"/>
    </cofactor>
</comment>
<gene>
    <name evidence="8" type="primary">aspC</name>
    <name evidence="8" type="ORF">HMPREF0444_0516</name>
</gene>
<dbReference type="GeneID" id="78413151"/>
<dbReference type="InterPro" id="IPR015421">
    <property type="entry name" value="PyrdxlP-dep_Trfase_major"/>
</dbReference>
<dbReference type="Pfam" id="PF00155">
    <property type="entry name" value="Aminotran_1_2"/>
    <property type="match status" value="1"/>
</dbReference>
<dbReference type="InterPro" id="IPR015422">
    <property type="entry name" value="PyrdxlP-dep_Trfase_small"/>
</dbReference>
<dbReference type="InterPro" id="IPR004839">
    <property type="entry name" value="Aminotransferase_I/II_large"/>
</dbReference>